<comment type="caution">
    <text evidence="2">The sequence shown here is derived from an EMBL/GenBank/DDBJ whole genome shotgun (WGS) entry which is preliminary data.</text>
</comment>
<feature type="non-terminal residue" evidence="2">
    <location>
        <position position="1"/>
    </location>
</feature>
<proteinExistence type="predicted"/>
<dbReference type="AlphaFoldDB" id="T1CL48"/>
<organism evidence="2">
    <name type="scientific">mine drainage metagenome</name>
    <dbReference type="NCBI Taxonomy" id="410659"/>
    <lineage>
        <taxon>unclassified sequences</taxon>
        <taxon>metagenomes</taxon>
        <taxon>ecological metagenomes</taxon>
    </lineage>
</organism>
<reference evidence="2" key="1">
    <citation type="submission" date="2013-08" db="EMBL/GenBank/DDBJ databases">
        <authorList>
            <person name="Mendez C."/>
            <person name="Richter M."/>
            <person name="Ferrer M."/>
            <person name="Sanchez J."/>
        </authorList>
    </citation>
    <scope>NUCLEOTIDE SEQUENCE</scope>
</reference>
<protein>
    <submittedName>
        <fullName evidence="2">Transposase</fullName>
    </submittedName>
</protein>
<name>T1CL48_9ZZZZ</name>
<dbReference type="EMBL" id="AUZZ01000305">
    <property type="protein sequence ID" value="EQD68544.1"/>
    <property type="molecule type" value="Genomic_DNA"/>
</dbReference>
<gene>
    <name evidence="2" type="ORF">B2A_00390</name>
</gene>
<dbReference type="InterPro" id="IPR052344">
    <property type="entry name" value="Transposase-related"/>
</dbReference>
<dbReference type="PANTHER" id="PTHR33678">
    <property type="entry name" value="BLL1576 PROTEIN"/>
    <property type="match status" value="1"/>
</dbReference>
<sequence length="161" mass="18519">LRAGRPPKEFLRFAAGVRARLRVEVRWTERYPTASLRARERRYRRAVRSMGRFLGREWRDPDAMRIASELGQRLATLFTFVRRPGVSWNSNEAEREVRVAVIHRKVSGGRRTARGAWVLERLLTVWRTCAKRQLRFWETVSDKLGGLPQPGLGPPSAGPAS</sequence>
<evidence type="ECO:0000313" key="2">
    <source>
        <dbReference type="EMBL" id="EQD68544.1"/>
    </source>
</evidence>
<accession>T1CL48</accession>
<feature type="domain" description="Transposase IS66 central" evidence="1">
    <location>
        <begin position="24"/>
        <end position="116"/>
    </location>
</feature>
<dbReference type="Pfam" id="PF03050">
    <property type="entry name" value="DDE_Tnp_IS66"/>
    <property type="match status" value="1"/>
</dbReference>
<evidence type="ECO:0000259" key="1">
    <source>
        <dbReference type="Pfam" id="PF03050"/>
    </source>
</evidence>
<reference evidence="2" key="2">
    <citation type="journal article" date="2014" name="ISME J.">
        <title>Microbial stratification in low pH oxic and suboxic macroscopic growths along an acid mine drainage.</title>
        <authorList>
            <person name="Mendez-Garcia C."/>
            <person name="Mesa V."/>
            <person name="Sprenger R.R."/>
            <person name="Richter M."/>
            <person name="Diez M.S."/>
            <person name="Solano J."/>
            <person name="Bargiela R."/>
            <person name="Golyshina O.V."/>
            <person name="Manteca A."/>
            <person name="Ramos J.L."/>
            <person name="Gallego J.R."/>
            <person name="Llorente I."/>
            <person name="Martins Dos Santos V.A."/>
            <person name="Jensen O.N."/>
            <person name="Pelaez A.I."/>
            <person name="Sanchez J."/>
            <person name="Ferrer M."/>
        </authorList>
    </citation>
    <scope>NUCLEOTIDE SEQUENCE</scope>
</reference>
<dbReference type="InterPro" id="IPR004291">
    <property type="entry name" value="Transposase_IS66_central"/>
</dbReference>